<dbReference type="Pfam" id="PF00849">
    <property type="entry name" value="PseudoU_synth_2"/>
    <property type="match status" value="1"/>
</dbReference>
<evidence type="ECO:0000256" key="2">
    <source>
        <dbReference type="ARBA" id="ARBA00023235"/>
    </source>
</evidence>
<dbReference type="EC" id="5.4.99.-" evidence="3"/>
<dbReference type="GO" id="GO:0003723">
    <property type="term" value="F:RNA binding"/>
    <property type="evidence" value="ECO:0007669"/>
    <property type="project" value="InterPro"/>
</dbReference>
<dbReference type="GO" id="GO:0009982">
    <property type="term" value="F:pseudouridine synthase activity"/>
    <property type="evidence" value="ECO:0007669"/>
    <property type="project" value="InterPro"/>
</dbReference>
<dbReference type="InterPro" id="IPR020103">
    <property type="entry name" value="PsdUridine_synth_cat_dom_sf"/>
</dbReference>
<feature type="domain" description="Pseudouridine synthase RsuA/RluA-like" evidence="4">
    <location>
        <begin position="54"/>
        <end position="188"/>
    </location>
</feature>
<dbReference type="InterPro" id="IPR020094">
    <property type="entry name" value="TruA/RsuA/RluB/E/F_N"/>
</dbReference>
<reference evidence="5 6" key="1">
    <citation type="submission" date="2017-07" db="EMBL/GenBank/DDBJ databases">
        <title>Elstera cyanobacteriorum sp. nov., a novel bacterium isolated from cyanobacterial aggregates in a eutrophic lake.</title>
        <authorList>
            <person name="Cai H."/>
        </authorList>
    </citation>
    <scope>NUCLEOTIDE SEQUENCE [LARGE SCALE GENOMIC DNA]</scope>
    <source>
        <strain evidence="5 6">TH019</strain>
    </source>
</reference>
<dbReference type="PANTHER" id="PTHR47683">
    <property type="entry name" value="PSEUDOURIDINE SYNTHASE FAMILY PROTEIN-RELATED"/>
    <property type="match status" value="1"/>
</dbReference>
<dbReference type="CDD" id="cd02553">
    <property type="entry name" value="PseudoU_synth_RsuA"/>
    <property type="match status" value="1"/>
</dbReference>
<comment type="caution">
    <text evidence="5">The sequence shown here is derived from an EMBL/GenBank/DDBJ whole genome shotgun (WGS) entry which is preliminary data.</text>
</comment>
<name>A0A255XMX0_9PROT</name>
<dbReference type="NCBIfam" id="TIGR00093">
    <property type="entry name" value="pseudouridine synthase"/>
    <property type="match status" value="1"/>
</dbReference>
<dbReference type="InterPro" id="IPR042092">
    <property type="entry name" value="PsdUridine_s_RsuA/RluB/E/F_cat"/>
</dbReference>
<dbReference type="InterPro" id="IPR000748">
    <property type="entry name" value="PsdUridine_synth_RsuA/RluB/E/F"/>
</dbReference>
<evidence type="ECO:0000259" key="4">
    <source>
        <dbReference type="Pfam" id="PF00849"/>
    </source>
</evidence>
<dbReference type="PANTHER" id="PTHR47683:SF2">
    <property type="entry name" value="RNA-BINDING S4 DOMAIN-CONTAINING PROTEIN"/>
    <property type="match status" value="1"/>
</dbReference>
<dbReference type="Gene3D" id="3.10.290.10">
    <property type="entry name" value="RNA-binding S4 domain"/>
    <property type="match status" value="1"/>
</dbReference>
<proteinExistence type="inferred from homology"/>
<dbReference type="InterPro" id="IPR036986">
    <property type="entry name" value="S4_RNA-bd_sf"/>
</dbReference>
<dbReference type="InterPro" id="IPR050343">
    <property type="entry name" value="RsuA_PseudoU_synthase"/>
</dbReference>
<sequence>MALGYCASRREAEGWIADGRLSLTDGTVLEDDPRIEPARLKADGEPLDPAPLTLILHKPVGFVCSTEDPGRLVYDLLPARFRRRDPVLSVAGRLDKDTSGLVLMTDDGQLLHKIISPKRKVEKLYQATLARPLRGDEAAIFASGTLTLQGEKTPCKPAGLRAVSDDGKQVEVRLTEGRYHQVRRMLAAVGNHVETLHRAQIGGLDLGQLGPGDWRALTEADLKAIFAEQVSKE</sequence>
<gene>
    <name evidence="5" type="ORF">CHR90_14330</name>
</gene>
<evidence type="ECO:0000313" key="5">
    <source>
        <dbReference type="EMBL" id="OYQ18252.1"/>
    </source>
</evidence>
<dbReference type="GO" id="GO:0001522">
    <property type="term" value="P:pseudouridine synthesis"/>
    <property type="evidence" value="ECO:0007669"/>
    <property type="project" value="InterPro"/>
</dbReference>
<comment type="similarity">
    <text evidence="1 3">Belongs to the pseudouridine synthase RsuA family.</text>
</comment>
<dbReference type="EMBL" id="NOXS01000033">
    <property type="protein sequence ID" value="OYQ18252.1"/>
    <property type="molecule type" value="Genomic_DNA"/>
</dbReference>
<dbReference type="GO" id="GO:0006364">
    <property type="term" value="P:rRNA processing"/>
    <property type="evidence" value="ECO:0007669"/>
    <property type="project" value="UniProtKB-ARBA"/>
</dbReference>
<dbReference type="Gene3D" id="3.30.70.1560">
    <property type="entry name" value="Alpha-L RNA-binding motif"/>
    <property type="match status" value="1"/>
</dbReference>
<dbReference type="Proteomes" id="UP000216361">
    <property type="component" value="Unassembled WGS sequence"/>
</dbReference>
<accession>A0A255XMX0</accession>
<keyword evidence="6" id="KW-1185">Reference proteome</keyword>
<dbReference type="InterPro" id="IPR018496">
    <property type="entry name" value="PsdUridine_synth_RsuA/RluB_CS"/>
</dbReference>
<evidence type="ECO:0000313" key="6">
    <source>
        <dbReference type="Proteomes" id="UP000216361"/>
    </source>
</evidence>
<dbReference type="Gene3D" id="3.30.70.580">
    <property type="entry name" value="Pseudouridine synthase I, catalytic domain, N-terminal subdomain"/>
    <property type="match status" value="1"/>
</dbReference>
<dbReference type="PROSITE" id="PS01149">
    <property type="entry name" value="PSI_RSU"/>
    <property type="match status" value="1"/>
</dbReference>
<protein>
    <recommendedName>
        <fullName evidence="3">Pseudouridine synthase</fullName>
        <ecNumber evidence="3">5.4.99.-</ecNumber>
    </recommendedName>
</protein>
<organism evidence="5 6">
    <name type="scientific">Elstera cyanobacteriorum</name>
    <dbReference type="NCBI Taxonomy" id="2022747"/>
    <lineage>
        <taxon>Bacteria</taxon>
        <taxon>Pseudomonadati</taxon>
        <taxon>Pseudomonadota</taxon>
        <taxon>Alphaproteobacteria</taxon>
        <taxon>Rhodospirillales</taxon>
        <taxon>Rhodospirillaceae</taxon>
        <taxon>Elstera</taxon>
    </lineage>
</organism>
<dbReference type="InterPro" id="IPR006145">
    <property type="entry name" value="PsdUridine_synth_RsuA/RluA"/>
</dbReference>
<dbReference type="OrthoDB" id="9807213at2"/>
<evidence type="ECO:0000256" key="1">
    <source>
        <dbReference type="ARBA" id="ARBA00008348"/>
    </source>
</evidence>
<dbReference type="AlphaFoldDB" id="A0A255XMX0"/>
<evidence type="ECO:0000256" key="3">
    <source>
        <dbReference type="RuleBase" id="RU003887"/>
    </source>
</evidence>
<keyword evidence="2 3" id="KW-0413">Isomerase</keyword>
<dbReference type="SUPFAM" id="SSF55120">
    <property type="entry name" value="Pseudouridine synthase"/>
    <property type="match status" value="1"/>
</dbReference>
<dbReference type="GO" id="GO:0140098">
    <property type="term" value="F:catalytic activity, acting on RNA"/>
    <property type="evidence" value="ECO:0007669"/>
    <property type="project" value="UniProtKB-ARBA"/>
</dbReference>